<accession>A0ABS2ELC2</accession>
<dbReference type="PANTHER" id="PTHR30005">
    <property type="entry name" value="EXOPOLYPHOSPHATASE"/>
    <property type="match status" value="1"/>
</dbReference>
<dbReference type="Gene3D" id="1.10.3210.10">
    <property type="entry name" value="Hypothetical protein af1432"/>
    <property type="match status" value="1"/>
</dbReference>
<dbReference type="InterPro" id="IPR048950">
    <property type="entry name" value="Ppx_GppA_C"/>
</dbReference>
<protein>
    <submittedName>
        <fullName evidence="3">Exopolyphosphatase</fullName>
    </submittedName>
</protein>
<evidence type="ECO:0000256" key="1">
    <source>
        <dbReference type="ARBA" id="ARBA00007125"/>
    </source>
</evidence>
<dbReference type="EMBL" id="JACJJQ010000002">
    <property type="protein sequence ID" value="MBM6753308.1"/>
    <property type="molecule type" value="Genomic_DNA"/>
</dbReference>
<dbReference type="SUPFAM" id="SSF109604">
    <property type="entry name" value="HD-domain/PDEase-like"/>
    <property type="match status" value="1"/>
</dbReference>
<name>A0ABS2ELC2_9LACO</name>
<evidence type="ECO:0000313" key="3">
    <source>
        <dbReference type="EMBL" id="MBM6753308.1"/>
    </source>
</evidence>
<feature type="domain" description="Ppx/GppA phosphatase C-terminal" evidence="2">
    <location>
        <begin position="312"/>
        <end position="465"/>
    </location>
</feature>
<proteinExistence type="inferred from homology"/>
<organism evidence="3 4">
    <name type="scientific">Limosilactobacillus alvi</name>
    <dbReference type="NCBI Taxonomy" id="990412"/>
    <lineage>
        <taxon>Bacteria</taxon>
        <taxon>Bacillati</taxon>
        <taxon>Bacillota</taxon>
        <taxon>Bacilli</taxon>
        <taxon>Lactobacillales</taxon>
        <taxon>Lactobacillaceae</taxon>
        <taxon>Limosilactobacillus</taxon>
    </lineage>
</organism>
<comment type="similarity">
    <text evidence="1">Belongs to the GppA/Ppx family.</text>
</comment>
<dbReference type="InterPro" id="IPR050273">
    <property type="entry name" value="GppA/Ppx_hydrolase"/>
</dbReference>
<evidence type="ECO:0000259" key="2">
    <source>
        <dbReference type="Pfam" id="PF21447"/>
    </source>
</evidence>
<gene>
    <name evidence="3" type="ORF">H5993_00800</name>
</gene>
<dbReference type="PANTHER" id="PTHR30005:SF0">
    <property type="entry name" value="RETROGRADE REGULATION PROTEIN 2"/>
    <property type="match status" value="1"/>
</dbReference>
<keyword evidence="4" id="KW-1185">Reference proteome</keyword>
<reference evidence="3 4" key="1">
    <citation type="journal article" date="2021" name="Sci. Rep.">
        <title>The distribution of antibiotic resistance genes in chicken gut microbiota commensals.</title>
        <authorList>
            <person name="Juricova H."/>
            <person name="Matiasovicova J."/>
            <person name="Kubasova T."/>
            <person name="Cejkova D."/>
            <person name="Rychlik I."/>
        </authorList>
    </citation>
    <scope>NUCLEOTIDE SEQUENCE [LARGE SCALE GENOMIC DNA]</scope>
    <source>
        <strain evidence="3 4">An810</strain>
    </source>
</reference>
<sequence length="500" mass="56822">MSDVTKKNVGIILLRPDRLTLTIQDENQKVVTQVRSGALRVGDELVANYLENMDAITTNLVGFQRVLKEYAVKEVACFGDLDDLDDVSAQYVADQIEVRVGLKLRWLNKNQLLAQTLAQTWPRFKHELGDQQLTGYVLCVGLSNSTLSYFNQGQFMNCWDIDLGKARINQLAENLRQTTATPSDIITDFISSKLEYLVPELSGQSAPVLLVQGVETLAQRYIQAPNVIAQVDMASFKQRFRRILSSSDQYIIHQYDVDEQSVDWVLPSYLVVRQTMRLLKARKLYVTSLDQPDGLLADYANKLPVNDLVRSAADKMAQRYGIDVYHKEFVTKVAMQLFDALKPIHRLNNHYRLLLELACKVDDIGNFINPQGHYRHSAYILEANPLIGISDVDNLIIAEVSRYHSSEAPEIDQHHFKELRSRLRLPIAQLAAILRVADSLDDSRQQKISEISLKLKGDRLLIKAKANDDLVLEKWAFLRKNKLFTQVYGLQPELIAKGAK</sequence>
<dbReference type="Proteomes" id="UP000776629">
    <property type="component" value="Unassembled WGS sequence"/>
</dbReference>
<dbReference type="Pfam" id="PF21447">
    <property type="entry name" value="Ppx-GppA_III"/>
    <property type="match status" value="1"/>
</dbReference>
<evidence type="ECO:0000313" key="4">
    <source>
        <dbReference type="Proteomes" id="UP000776629"/>
    </source>
</evidence>
<comment type="caution">
    <text evidence="3">The sequence shown here is derived from an EMBL/GenBank/DDBJ whole genome shotgun (WGS) entry which is preliminary data.</text>
</comment>